<evidence type="ECO:0000313" key="3">
    <source>
        <dbReference type="Proteomes" id="UP000271227"/>
    </source>
</evidence>
<gene>
    <name evidence="2" type="ORF">BXY39_3019</name>
</gene>
<accession>A0A3M0C6F8</accession>
<keyword evidence="3" id="KW-1185">Reference proteome</keyword>
<dbReference type="EMBL" id="REFR01000014">
    <property type="protein sequence ID" value="RMB02669.1"/>
    <property type="molecule type" value="Genomic_DNA"/>
</dbReference>
<comment type="caution">
    <text evidence="2">The sequence shown here is derived from an EMBL/GenBank/DDBJ whole genome shotgun (WGS) entry which is preliminary data.</text>
</comment>
<evidence type="ECO:0000256" key="1">
    <source>
        <dbReference type="SAM" id="SignalP"/>
    </source>
</evidence>
<name>A0A3M0C6F8_9PROT</name>
<feature type="signal peptide" evidence="1">
    <location>
        <begin position="1"/>
        <end position="25"/>
    </location>
</feature>
<protein>
    <submittedName>
        <fullName evidence="2">Uncharacterized protein</fullName>
    </submittedName>
</protein>
<dbReference type="InParanoid" id="A0A3M0C6F8"/>
<organism evidence="2 3">
    <name type="scientific">Eilatimonas milleporae</name>
    <dbReference type="NCBI Taxonomy" id="911205"/>
    <lineage>
        <taxon>Bacteria</taxon>
        <taxon>Pseudomonadati</taxon>
        <taxon>Pseudomonadota</taxon>
        <taxon>Alphaproteobacteria</taxon>
        <taxon>Kordiimonadales</taxon>
        <taxon>Kordiimonadaceae</taxon>
        <taxon>Eilatimonas</taxon>
    </lineage>
</organism>
<reference evidence="2 3" key="1">
    <citation type="submission" date="2018-10" db="EMBL/GenBank/DDBJ databases">
        <title>Genomic Encyclopedia of Archaeal and Bacterial Type Strains, Phase II (KMG-II): from individual species to whole genera.</title>
        <authorList>
            <person name="Goeker M."/>
        </authorList>
    </citation>
    <scope>NUCLEOTIDE SEQUENCE [LARGE SCALE GENOMIC DNA]</scope>
    <source>
        <strain evidence="2 3">DSM 25217</strain>
    </source>
</reference>
<dbReference type="RefSeq" id="WP_121939686.1">
    <property type="nucleotide sequence ID" value="NZ_REFR01000014.1"/>
</dbReference>
<dbReference type="AlphaFoldDB" id="A0A3M0C6F8"/>
<proteinExistence type="predicted"/>
<dbReference type="OrthoDB" id="8481857at2"/>
<feature type="chain" id="PRO_5018229940" evidence="1">
    <location>
        <begin position="26"/>
        <end position="121"/>
    </location>
</feature>
<dbReference type="Proteomes" id="UP000271227">
    <property type="component" value="Unassembled WGS sequence"/>
</dbReference>
<sequence>MIARLAMGAFLLAGLAELQTDSAFATDCGEPPMQGPIIPKGETATPDDLRVARESIVVYSGKVDTYLTCMDRRGAQLSPYMTKEQRSRYDEDLNAVHERRRQVQLDLNEQIRVWRRNRQNG</sequence>
<keyword evidence="1" id="KW-0732">Signal</keyword>
<evidence type="ECO:0000313" key="2">
    <source>
        <dbReference type="EMBL" id="RMB02669.1"/>
    </source>
</evidence>